<name>A0A2R5FT95_NOSCO</name>
<dbReference type="EMBL" id="BDUD01000001">
    <property type="protein sequence ID" value="GBG21986.1"/>
    <property type="molecule type" value="Genomic_DNA"/>
</dbReference>
<gene>
    <name evidence="1" type="ORF">NIES4072_56920</name>
</gene>
<protein>
    <submittedName>
        <fullName evidence="1">Uncharacterized protein</fullName>
    </submittedName>
</protein>
<dbReference type="InterPro" id="IPR054053">
    <property type="entry name" value="DUF6887"/>
</dbReference>
<reference evidence="1 2" key="1">
    <citation type="submission" date="2017-06" db="EMBL/GenBank/DDBJ databases">
        <title>Genome sequencing of cyanobaciteial culture collection at National Institute for Environmental Studies (NIES).</title>
        <authorList>
            <person name="Hirose Y."/>
            <person name="Shimura Y."/>
            <person name="Fujisawa T."/>
            <person name="Nakamura Y."/>
            <person name="Kawachi M."/>
        </authorList>
    </citation>
    <scope>NUCLEOTIDE SEQUENCE [LARGE SCALE GENOMIC DNA]</scope>
    <source>
        <strain evidence="1 2">NIES-4072</strain>
    </source>
</reference>
<dbReference type="Proteomes" id="UP000245124">
    <property type="component" value="Unassembled WGS sequence"/>
</dbReference>
<proteinExistence type="predicted"/>
<dbReference type="OrthoDB" id="428513at2"/>
<sequence>MMQNLNQMTNTELKRYLSEHRNEEEAFRAALQVLMSRCDSATQHPYPFDLDNPESEVEALLLEKLNRTE</sequence>
<evidence type="ECO:0000313" key="2">
    <source>
        <dbReference type="Proteomes" id="UP000245124"/>
    </source>
</evidence>
<organism evidence="1 2">
    <name type="scientific">Nostoc commune NIES-4072</name>
    <dbReference type="NCBI Taxonomy" id="2005467"/>
    <lineage>
        <taxon>Bacteria</taxon>
        <taxon>Bacillati</taxon>
        <taxon>Cyanobacteriota</taxon>
        <taxon>Cyanophyceae</taxon>
        <taxon>Nostocales</taxon>
        <taxon>Nostocaceae</taxon>
        <taxon>Nostoc</taxon>
    </lineage>
</organism>
<dbReference type="AlphaFoldDB" id="A0A2R5FT95"/>
<evidence type="ECO:0000313" key="1">
    <source>
        <dbReference type="EMBL" id="GBG21986.1"/>
    </source>
</evidence>
<comment type="caution">
    <text evidence="1">The sequence shown here is derived from an EMBL/GenBank/DDBJ whole genome shotgun (WGS) entry which is preliminary data.</text>
</comment>
<dbReference type="RefSeq" id="WP_109011800.1">
    <property type="nucleotide sequence ID" value="NZ_BDUD01000001.1"/>
</dbReference>
<keyword evidence="2" id="KW-1185">Reference proteome</keyword>
<dbReference type="Pfam" id="PF21826">
    <property type="entry name" value="DUF6887"/>
    <property type="match status" value="1"/>
</dbReference>
<accession>A0A2R5FT95</accession>